<dbReference type="PANTHER" id="PTHR24045">
    <property type="match status" value="1"/>
</dbReference>
<dbReference type="EMBL" id="NARP01000061">
    <property type="protein sequence ID" value="OTP97627.1"/>
    <property type="molecule type" value="Genomic_DNA"/>
</dbReference>
<comment type="similarity">
    <text evidence="1">Belongs to the stealth family.</text>
</comment>
<accession>A0A242ND69</accession>
<sequence length="362" mass="42771">MSKLSKLLSNPGLFFRDYFINRYPLSLDEQGHDVFNEGILVASDFKIYNIDVNQNTDDVDVVITWVNNEDQNWQKKLNYYKNDKIKDINPLSIDNARFENHGELYYVIKSIELYMPWVKTIFLVTDNQIPHFSLSNKVVIIDHRQIIDEKYLPTFNSHVIEAHLHNIPELSENFIYFNDDVFVARALPKTHFLSGNNLSSLFLNRKNLDEMLKKGVKTPTLLASLNCRELLLKKYNKKISNPLVHTYVPLKKSYFKLAWSLFRNEINNFLPNRFRYDNDLNLATFLVPWMMYLDGKSKLSRDICYHFNIRSASSFSHYHMLNTRKNENILPHSFCANDFISNIQNPFDYKANLMAFLKKFYS</sequence>
<evidence type="ECO:0000256" key="1">
    <source>
        <dbReference type="ARBA" id="ARBA00007583"/>
    </source>
</evidence>
<evidence type="ECO:0000259" key="4">
    <source>
        <dbReference type="Pfam" id="PF11380"/>
    </source>
</evidence>
<evidence type="ECO:0000313" key="8">
    <source>
        <dbReference type="Proteomes" id="UP000194977"/>
    </source>
</evidence>
<dbReference type="Proteomes" id="UP000194800">
    <property type="component" value="Unassembled WGS sequence"/>
</dbReference>
<name>A0A242ND69_9GAMM</name>
<feature type="domain" description="Stealth protein CR2 conserved region 2" evidence="4">
    <location>
        <begin position="97"/>
        <end position="197"/>
    </location>
</feature>
<protein>
    <recommendedName>
        <fullName evidence="4">Stealth protein CR2 conserved region 2 domain-containing protein</fullName>
    </recommendedName>
</protein>
<evidence type="ECO:0000256" key="3">
    <source>
        <dbReference type="ARBA" id="ARBA00023169"/>
    </source>
</evidence>
<evidence type="ECO:0000313" key="6">
    <source>
        <dbReference type="EMBL" id="OTQ08015.1"/>
    </source>
</evidence>
<organism evidence="5 8">
    <name type="scientific">Gilliamella apicola</name>
    <dbReference type="NCBI Taxonomy" id="1196095"/>
    <lineage>
        <taxon>Bacteria</taxon>
        <taxon>Pseudomonadati</taxon>
        <taxon>Pseudomonadota</taxon>
        <taxon>Gammaproteobacteria</taxon>
        <taxon>Orbales</taxon>
        <taxon>Orbaceae</taxon>
        <taxon>Gilliamella</taxon>
    </lineage>
</organism>
<dbReference type="InterPro" id="IPR047141">
    <property type="entry name" value="Stealth"/>
</dbReference>
<evidence type="ECO:0000313" key="7">
    <source>
        <dbReference type="Proteomes" id="UP000194800"/>
    </source>
</evidence>
<dbReference type="EMBL" id="NART01000118">
    <property type="protein sequence ID" value="OTQ08015.1"/>
    <property type="molecule type" value="Genomic_DNA"/>
</dbReference>
<evidence type="ECO:0000313" key="5">
    <source>
        <dbReference type="EMBL" id="OTP97627.1"/>
    </source>
</evidence>
<comment type="caution">
    <text evidence="5">The sequence shown here is derived from an EMBL/GenBank/DDBJ whole genome shotgun (WGS) entry which is preliminary data.</text>
</comment>
<gene>
    <name evidence="6" type="ORF">B6C91_13660</name>
    <name evidence="5" type="ORF">B6D08_14070</name>
</gene>
<dbReference type="RefSeq" id="WP_086301808.1">
    <property type="nucleotide sequence ID" value="NZ_MZNE01000095.1"/>
</dbReference>
<dbReference type="GO" id="GO:0000271">
    <property type="term" value="P:polysaccharide biosynthetic process"/>
    <property type="evidence" value="ECO:0007669"/>
    <property type="project" value="UniProtKB-KW"/>
</dbReference>
<keyword evidence="7" id="KW-1185">Reference proteome</keyword>
<dbReference type="PANTHER" id="PTHR24045:SF0">
    <property type="entry name" value="N-ACETYLGLUCOSAMINE-1-PHOSPHOTRANSFERASE SUBUNITS ALPHA_BETA"/>
    <property type="match status" value="1"/>
</dbReference>
<keyword evidence="3" id="KW-0270">Exopolysaccharide synthesis</keyword>
<proteinExistence type="inferred from homology"/>
<dbReference type="Pfam" id="PF11380">
    <property type="entry name" value="Stealth_CR2"/>
    <property type="match status" value="1"/>
</dbReference>
<keyword evidence="2" id="KW-0808">Transferase</keyword>
<dbReference type="InterPro" id="IPR021520">
    <property type="entry name" value="Stealth_CR2"/>
</dbReference>
<dbReference type="GO" id="GO:0016772">
    <property type="term" value="F:transferase activity, transferring phosphorus-containing groups"/>
    <property type="evidence" value="ECO:0007669"/>
    <property type="project" value="InterPro"/>
</dbReference>
<dbReference type="OrthoDB" id="9776077at2"/>
<dbReference type="AlphaFoldDB" id="A0A242ND69"/>
<reference evidence="7 8" key="1">
    <citation type="submission" date="2017-03" db="EMBL/GenBank/DDBJ databases">
        <title>Comparative genomics of honeybee gut symbionts reveal geographically distinct and subgroup specific antibiotic resistance.</title>
        <authorList>
            <person name="Ludvigsen J."/>
            <person name="Porcellato D."/>
            <person name="Labee-Lund T.M."/>
            <person name="Amdam G.V."/>
            <person name="Rudi K."/>
        </authorList>
    </citation>
    <scope>NUCLEOTIDE SEQUENCE [LARGE SCALE GENOMIC DNA]</scope>
    <source>
        <strain evidence="5 8">A-7-12</strain>
        <strain evidence="6 7">A-9-12</strain>
    </source>
</reference>
<evidence type="ECO:0000256" key="2">
    <source>
        <dbReference type="ARBA" id="ARBA00022679"/>
    </source>
</evidence>
<dbReference type="Proteomes" id="UP000194977">
    <property type="component" value="Unassembled WGS sequence"/>
</dbReference>